<feature type="domain" description="Nudix hydrolase" evidence="1">
    <location>
        <begin position="2"/>
        <end position="131"/>
    </location>
</feature>
<dbReference type="PANTHER" id="PTHR43736:SF1">
    <property type="entry name" value="DIHYDRONEOPTERIN TRIPHOSPHATE DIPHOSPHATASE"/>
    <property type="match status" value="1"/>
</dbReference>
<evidence type="ECO:0000313" key="3">
    <source>
        <dbReference type="Proteomes" id="UP000176914"/>
    </source>
</evidence>
<protein>
    <recommendedName>
        <fullName evidence="1">Nudix hydrolase domain-containing protein</fullName>
    </recommendedName>
</protein>
<comment type="caution">
    <text evidence="2">The sequence shown here is derived from an EMBL/GenBank/DDBJ whole genome shotgun (WGS) entry which is preliminary data.</text>
</comment>
<sequence>MELQVGVKVLLKNPEGKFLLMRRSAYEERGVGKWDIAGGRIEKGIQLMENLRREVAEETGLQIVGEPTLLAAQDIIWPDRHVVRITYIAEANGEPKLSKEHDEYWWFTYEEMKTLDKMDDYVKKLLDAGVNF</sequence>
<dbReference type="AlphaFoldDB" id="A0A1F6E838"/>
<gene>
    <name evidence="2" type="ORF">A3C20_02785</name>
</gene>
<dbReference type="Pfam" id="PF00293">
    <property type="entry name" value="NUDIX"/>
    <property type="match status" value="1"/>
</dbReference>
<accession>A0A1F6E838</accession>
<dbReference type="EMBL" id="MFLL01000014">
    <property type="protein sequence ID" value="OGG69352.1"/>
    <property type="molecule type" value="Genomic_DNA"/>
</dbReference>
<evidence type="ECO:0000313" key="2">
    <source>
        <dbReference type="EMBL" id="OGG69352.1"/>
    </source>
</evidence>
<dbReference type="PANTHER" id="PTHR43736">
    <property type="entry name" value="ADP-RIBOSE PYROPHOSPHATASE"/>
    <property type="match status" value="1"/>
</dbReference>
<evidence type="ECO:0000259" key="1">
    <source>
        <dbReference type="PROSITE" id="PS51462"/>
    </source>
</evidence>
<dbReference type="InterPro" id="IPR015797">
    <property type="entry name" value="NUDIX_hydrolase-like_dom_sf"/>
</dbReference>
<dbReference type="SUPFAM" id="SSF55811">
    <property type="entry name" value="Nudix"/>
    <property type="match status" value="1"/>
</dbReference>
<reference evidence="2 3" key="1">
    <citation type="journal article" date="2016" name="Nat. Commun.">
        <title>Thousands of microbial genomes shed light on interconnected biogeochemical processes in an aquifer system.</title>
        <authorList>
            <person name="Anantharaman K."/>
            <person name="Brown C.T."/>
            <person name="Hug L.A."/>
            <person name="Sharon I."/>
            <person name="Castelle C.J."/>
            <person name="Probst A.J."/>
            <person name="Thomas B.C."/>
            <person name="Singh A."/>
            <person name="Wilkins M.J."/>
            <person name="Karaoz U."/>
            <person name="Brodie E.L."/>
            <person name="Williams K.H."/>
            <person name="Hubbard S.S."/>
            <person name="Banfield J.F."/>
        </authorList>
    </citation>
    <scope>NUCLEOTIDE SEQUENCE [LARGE SCALE GENOMIC DNA]</scope>
</reference>
<dbReference type="InterPro" id="IPR000086">
    <property type="entry name" value="NUDIX_hydrolase_dom"/>
</dbReference>
<name>A0A1F6E838_9BACT</name>
<organism evidence="2 3">
    <name type="scientific">Candidatus Kaiserbacteria bacterium RIFCSPHIGHO2_02_FULL_55_25</name>
    <dbReference type="NCBI Taxonomy" id="1798498"/>
    <lineage>
        <taxon>Bacteria</taxon>
        <taxon>Candidatus Kaiseribacteriota</taxon>
    </lineage>
</organism>
<dbReference type="Gene3D" id="3.90.79.10">
    <property type="entry name" value="Nucleoside Triphosphate Pyrophosphohydrolase"/>
    <property type="match status" value="1"/>
</dbReference>
<dbReference type="PROSITE" id="PS51462">
    <property type="entry name" value="NUDIX"/>
    <property type="match status" value="1"/>
</dbReference>
<proteinExistence type="predicted"/>
<dbReference type="Proteomes" id="UP000176914">
    <property type="component" value="Unassembled WGS sequence"/>
</dbReference>